<accession>A0A6C0IPM1</accession>
<organism evidence="2">
    <name type="scientific">viral metagenome</name>
    <dbReference type="NCBI Taxonomy" id="1070528"/>
    <lineage>
        <taxon>unclassified sequences</taxon>
        <taxon>metagenomes</taxon>
        <taxon>organismal metagenomes</taxon>
    </lineage>
</organism>
<dbReference type="InterPro" id="IPR013083">
    <property type="entry name" value="Znf_RING/FYVE/PHD"/>
</dbReference>
<proteinExistence type="predicted"/>
<sequence length="214" mass="24096">MNQQVPKTPRRCGKCSMFGHNRRTCHLTTHYGSDEPKYPHRYAMSHWRHHCVLNERWIAAGGAGHTVPEPKLEDFIKKTPFELACENKCKVIHEDTCCICIEALGEKNIATTPCGHQFHFGCLAQHISRSNNCPTCRGIICPAIVKEKIQIPTTPIITSYITRTMQGCLPEIIDICAYQSLEPGEMILSLDHLMTDTLLHSLRGLAQAIVGYNE</sequence>
<name>A0A6C0IPM1_9ZZZZ</name>
<evidence type="ECO:0000313" key="2">
    <source>
        <dbReference type="EMBL" id="QHT95131.1"/>
    </source>
</evidence>
<dbReference type="Pfam" id="PF13639">
    <property type="entry name" value="zf-RING_2"/>
    <property type="match status" value="1"/>
</dbReference>
<dbReference type="AlphaFoldDB" id="A0A6C0IPM1"/>
<reference evidence="2" key="1">
    <citation type="journal article" date="2020" name="Nature">
        <title>Giant virus diversity and host interactions through global metagenomics.</title>
        <authorList>
            <person name="Schulz F."/>
            <person name="Roux S."/>
            <person name="Paez-Espino D."/>
            <person name="Jungbluth S."/>
            <person name="Walsh D.A."/>
            <person name="Denef V.J."/>
            <person name="McMahon K.D."/>
            <person name="Konstantinidis K.T."/>
            <person name="Eloe-Fadrosh E.A."/>
            <person name="Kyrpides N.C."/>
            <person name="Woyke T."/>
        </authorList>
    </citation>
    <scope>NUCLEOTIDE SEQUENCE</scope>
    <source>
        <strain evidence="2">GVMAG-M-3300024261-37</strain>
    </source>
</reference>
<evidence type="ECO:0000259" key="1">
    <source>
        <dbReference type="PROSITE" id="PS50089"/>
    </source>
</evidence>
<protein>
    <recommendedName>
        <fullName evidence="1">RING-type domain-containing protein</fullName>
    </recommendedName>
</protein>
<dbReference type="InterPro" id="IPR001841">
    <property type="entry name" value="Znf_RING"/>
</dbReference>
<dbReference type="Gene3D" id="3.30.40.10">
    <property type="entry name" value="Zinc/RING finger domain, C3HC4 (zinc finger)"/>
    <property type="match status" value="1"/>
</dbReference>
<dbReference type="EMBL" id="MN740234">
    <property type="protein sequence ID" value="QHT95131.1"/>
    <property type="molecule type" value="Genomic_DNA"/>
</dbReference>
<dbReference type="SUPFAM" id="SSF57850">
    <property type="entry name" value="RING/U-box"/>
    <property type="match status" value="1"/>
</dbReference>
<dbReference type="PROSITE" id="PS50089">
    <property type="entry name" value="ZF_RING_2"/>
    <property type="match status" value="1"/>
</dbReference>
<dbReference type="SMART" id="SM00184">
    <property type="entry name" value="RING"/>
    <property type="match status" value="1"/>
</dbReference>
<feature type="domain" description="RING-type" evidence="1">
    <location>
        <begin position="97"/>
        <end position="137"/>
    </location>
</feature>